<dbReference type="InterPro" id="IPR054542">
    <property type="entry name" value="Cys_met_metab_PP"/>
</dbReference>
<keyword evidence="5" id="KW-0808">Transferase</keyword>
<dbReference type="PROSITE" id="PS00868">
    <property type="entry name" value="CYS_MET_METAB_PP"/>
    <property type="match status" value="1"/>
</dbReference>
<name>A0ABT2C6G1_9BURK</name>
<evidence type="ECO:0000256" key="1">
    <source>
        <dbReference type="ARBA" id="ARBA00001933"/>
    </source>
</evidence>
<dbReference type="InterPro" id="IPR015424">
    <property type="entry name" value="PyrdxlP-dep_Trfase"/>
</dbReference>
<dbReference type="PANTHER" id="PTHR11808">
    <property type="entry name" value="TRANS-SULFURATION ENZYME FAMILY MEMBER"/>
    <property type="match status" value="1"/>
</dbReference>
<dbReference type="GO" id="GO:0008483">
    <property type="term" value="F:transaminase activity"/>
    <property type="evidence" value="ECO:0007669"/>
    <property type="project" value="UniProtKB-KW"/>
</dbReference>
<proteinExistence type="inferred from homology"/>
<evidence type="ECO:0000313" key="6">
    <source>
        <dbReference type="Proteomes" id="UP001165263"/>
    </source>
</evidence>
<comment type="caution">
    <text evidence="5">The sequence shown here is derived from an EMBL/GenBank/DDBJ whole genome shotgun (WGS) entry which is preliminary data.</text>
</comment>
<dbReference type="PANTHER" id="PTHR11808:SF15">
    <property type="entry name" value="CYSTATHIONINE GAMMA-LYASE"/>
    <property type="match status" value="1"/>
</dbReference>
<dbReference type="InterPro" id="IPR015421">
    <property type="entry name" value="PyrdxlP-dep_Trfase_major"/>
</dbReference>
<comment type="similarity">
    <text evidence="2 4">Belongs to the trans-sulfuration enzymes family.</text>
</comment>
<dbReference type="SUPFAM" id="SSF53383">
    <property type="entry name" value="PLP-dependent transferases"/>
    <property type="match status" value="1"/>
</dbReference>
<dbReference type="CDD" id="cd00614">
    <property type="entry name" value="CGS_like"/>
    <property type="match status" value="1"/>
</dbReference>
<reference evidence="5" key="1">
    <citation type="submission" date="2022-08" db="EMBL/GenBank/DDBJ databases">
        <title>Reclassification of Massilia species as members of the genera Telluria, Duganella, Pseudoduganella, Mokoshia gen. nov. and Zemynaea gen. nov. using orthogonal and non-orthogonal genome-based approaches.</title>
        <authorList>
            <person name="Bowman J.P."/>
        </authorList>
    </citation>
    <scope>NUCLEOTIDE SEQUENCE</scope>
    <source>
        <strain evidence="5">LMG 11547</strain>
    </source>
</reference>
<organism evidence="5 6">
    <name type="scientific">Telluria mixta</name>
    <dbReference type="NCBI Taxonomy" id="34071"/>
    <lineage>
        <taxon>Bacteria</taxon>
        <taxon>Pseudomonadati</taxon>
        <taxon>Pseudomonadota</taxon>
        <taxon>Betaproteobacteria</taxon>
        <taxon>Burkholderiales</taxon>
        <taxon>Oxalobacteraceae</taxon>
        <taxon>Telluria group</taxon>
        <taxon>Telluria</taxon>
    </lineage>
</organism>
<keyword evidence="5" id="KW-0032">Aminotransferase</keyword>
<dbReference type="InterPro" id="IPR015422">
    <property type="entry name" value="PyrdxlP-dep_Trfase_small"/>
</dbReference>
<sequence length="394" mass="42696">MSHSDDNQQRHIATRVIHGGQAPDPTTGAVMPPIYATSTFAQESPGVHKGLDYGRSHNPTRWALERCVADIESGGAAYAFASGLAAIAAVLELLPAGSHIVAGDDMYGGTYRLFERVRRASAGHDFTYVDLTDPLALANALRPETKMVWVETPTNPMLKLADLHAIAQLCRERGVMTVCDNTFASPINQRPLELGIDIVVHSTTKYMNGHSDVIGGVAVVGGHAHQQAWRERLGFIQNAVGAIQGPFDSFLVLRGIKTLALRVERSNSNALDLAQWLQGKARVRHVYYPGLASHPQHELARRQMHGYGGIISIDLDTDIAGARRFLEQCEIFTLAESLGGVESLIEHPAIMTHATIPADQRARLGIGDGLIRLSVGIEHVEDQRADLARALAAI</sequence>
<evidence type="ECO:0000256" key="2">
    <source>
        <dbReference type="ARBA" id="ARBA00009077"/>
    </source>
</evidence>
<evidence type="ECO:0000256" key="4">
    <source>
        <dbReference type="RuleBase" id="RU362118"/>
    </source>
</evidence>
<keyword evidence="3 4" id="KW-0663">Pyridoxal phosphate</keyword>
<dbReference type="Proteomes" id="UP001165263">
    <property type="component" value="Unassembled WGS sequence"/>
</dbReference>
<gene>
    <name evidence="5" type="ORF">NX786_26950</name>
</gene>
<dbReference type="Gene3D" id="3.90.1150.10">
    <property type="entry name" value="Aspartate Aminotransferase, domain 1"/>
    <property type="match status" value="1"/>
</dbReference>
<dbReference type="RefSeq" id="WP_259451975.1">
    <property type="nucleotide sequence ID" value="NZ_CP119520.1"/>
</dbReference>
<evidence type="ECO:0000313" key="5">
    <source>
        <dbReference type="EMBL" id="MCS0632977.1"/>
    </source>
</evidence>
<dbReference type="Pfam" id="PF01053">
    <property type="entry name" value="Cys_Met_Meta_PP"/>
    <property type="match status" value="1"/>
</dbReference>
<dbReference type="Gene3D" id="3.40.640.10">
    <property type="entry name" value="Type I PLP-dependent aspartate aminotransferase-like (Major domain)"/>
    <property type="match status" value="1"/>
</dbReference>
<protein>
    <submittedName>
        <fullName evidence="5">PLP-dependent aspartate aminotransferase family protein</fullName>
    </submittedName>
</protein>
<keyword evidence="6" id="KW-1185">Reference proteome</keyword>
<comment type="cofactor">
    <cofactor evidence="1 4">
        <name>pyridoxal 5'-phosphate</name>
        <dbReference type="ChEBI" id="CHEBI:597326"/>
    </cofactor>
</comment>
<dbReference type="PIRSF" id="PIRSF001434">
    <property type="entry name" value="CGS"/>
    <property type="match status" value="1"/>
</dbReference>
<dbReference type="EMBL" id="JANUHC010000012">
    <property type="protein sequence ID" value="MCS0632977.1"/>
    <property type="molecule type" value="Genomic_DNA"/>
</dbReference>
<evidence type="ECO:0000256" key="3">
    <source>
        <dbReference type="ARBA" id="ARBA00022898"/>
    </source>
</evidence>
<dbReference type="InterPro" id="IPR000277">
    <property type="entry name" value="Cys/Met-Metab_PyrdxlP-dep_enz"/>
</dbReference>
<accession>A0ABT2C6G1</accession>